<evidence type="ECO:0000256" key="1">
    <source>
        <dbReference type="SAM" id="MobiDB-lite"/>
    </source>
</evidence>
<evidence type="ECO:0000259" key="2">
    <source>
        <dbReference type="Pfam" id="PF17921"/>
    </source>
</evidence>
<keyword evidence="4" id="KW-1185">Reference proteome</keyword>
<sequence>MRSGTELAREIQLTDWSTAGEQGKLHELSCWNTVQGREGSQAFRSYIQQLKLYITSQIEKWSTYLQEFNFTVEYRPGKDNPADYMSKHPIRTPENRTDYKEQKQTDEVVNSILSVEEVRKATVNDPVLLEVIDIVLNGNGESRYKWEYLRLYKLVRSELSVANGIRLLGSRIVVPKALQRRVVKISHEGHQGIVKTKQLLRSAVWFPGMDRMTEDIVRSCLPCQAATQQKPN</sequence>
<dbReference type="Proteomes" id="UP001249851">
    <property type="component" value="Unassembled WGS sequence"/>
</dbReference>
<dbReference type="PANTHER" id="PTHR37984">
    <property type="entry name" value="PROTEIN CBG26694"/>
    <property type="match status" value="1"/>
</dbReference>
<dbReference type="Gene3D" id="1.10.340.70">
    <property type="match status" value="1"/>
</dbReference>
<dbReference type="PANTHER" id="PTHR37984:SF5">
    <property type="entry name" value="PROTEIN NYNRIN-LIKE"/>
    <property type="match status" value="1"/>
</dbReference>
<feature type="region of interest" description="Disordered" evidence="1">
    <location>
        <begin position="81"/>
        <end position="100"/>
    </location>
</feature>
<dbReference type="FunFam" id="1.10.340.70:FF:000003">
    <property type="entry name" value="Protein CBG25708"/>
    <property type="match status" value="1"/>
</dbReference>
<dbReference type="AlphaFoldDB" id="A0AAD9PV43"/>
<name>A0AAD9PV43_ACRCE</name>
<accession>A0AAD9PV43</accession>
<evidence type="ECO:0000313" key="3">
    <source>
        <dbReference type="EMBL" id="KAK2549441.1"/>
    </source>
</evidence>
<comment type="caution">
    <text evidence="3">The sequence shown here is derived from an EMBL/GenBank/DDBJ whole genome shotgun (WGS) entry which is preliminary data.</text>
</comment>
<proteinExistence type="predicted"/>
<evidence type="ECO:0000313" key="4">
    <source>
        <dbReference type="Proteomes" id="UP001249851"/>
    </source>
</evidence>
<reference evidence="3" key="1">
    <citation type="journal article" date="2023" name="G3 (Bethesda)">
        <title>Whole genome assembly and annotation of the endangered Caribbean coral Acropora cervicornis.</title>
        <authorList>
            <person name="Selwyn J.D."/>
            <person name="Vollmer S.V."/>
        </authorList>
    </citation>
    <scope>NUCLEOTIDE SEQUENCE</scope>
    <source>
        <strain evidence="3">K2</strain>
    </source>
</reference>
<dbReference type="InterPro" id="IPR050951">
    <property type="entry name" value="Retrovirus_Pol_polyprotein"/>
</dbReference>
<feature type="compositionally biased region" description="Basic and acidic residues" evidence="1">
    <location>
        <begin position="91"/>
        <end position="100"/>
    </location>
</feature>
<protein>
    <recommendedName>
        <fullName evidence="2">Integrase zinc-binding domain-containing protein</fullName>
    </recommendedName>
</protein>
<reference evidence="3" key="2">
    <citation type="journal article" date="2023" name="Science">
        <title>Genomic signatures of disease resistance in endangered staghorn corals.</title>
        <authorList>
            <person name="Vollmer S.V."/>
            <person name="Selwyn J.D."/>
            <person name="Despard B.A."/>
            <person name="Roesel C.L."/>
        </authorList>
    </citation>
    <scope>NUCLEOTIDE SEQUENCE</scope>
    <source>
        <strain evidence="3">K2</strain>
    </source>
</reference>
<dbReference type="EMBL" id="JARQWQ010000126">
    <property type="protein sequence ID" value="KAK2549441.1"/>
    <property type="molecule type" value="Genomic_DNA"/>
</dbReference>
<dbReference type="Pfam" id="PF17921">
    <property type="entry name" value="Integrase_H2C2"/>
    <property type="match status" value="1"/>
</dbReference>
<gene>
    <name evidence="3" type="ORF">P5673_030116</name>
</gene>
<organism evidence="3 4">
    <name type="scientific">Acropora cervicornis</name>
    <name type="common">Staghorn coral</name>
    <dbReference type="NCBI Taxonomy" id="6130"/>
    <lineage>
        <taxon>Eukaryota</taxon>
        <taxon>Metazoa</taxon>
        <taxon>Cnidaria</taxon>
        <taxon>Anthozoa</taxon>
        <taxon>Hexacorallia</taxon>
        <taxon>Scleractinia</taxon>
        <taxon>Astrocoeniina</taxon>
        <taxon>Acroporidae</taxon>
        <taxon>Acropora</taxon>
    </lineage>
</organism>
<feature type="domain" description="Integrase zinc-binding" evidence="2">
    <location>
        <begin position="174"/>
        <end position="226"/>
    </location>
</feature>
<dbReference type="InterPro" id="IPR041588">
    <property type="entry name" value="Integrase_H2C2"/>
</dbReference>